<dbReference type="CDD" id="cd06261">
    <property type="entry name" value="TM_PBP2"/>
    <property type="match status" value="1"/>
</dbReference>
<feature type="transmembrane region" description="Helical" evidence="7">
    <location>
        <begin position="102"/>
        <end position="127"/>
    </location>
</feature>
<dbReference type="RefSeq" id="WP_150095704.1">
    <property type="nucleotide sequence ID" value="NZ_VWPL01000001.1"/>
</dbReference>
<dbReference type="GO" id="GO:0005886">
    <property type="term" value="C:plasma membrane"/>
    <property type="evidence" value="ECO:0007669"/>
    <property type="project" value="UniProtKB-SubCell"/>
</dbReference>
<evidence type="ECO:0000256" key="2">
    <source>
        <dbReference type="ARBA" id="ARBA00022448"/>
    </source>
</evidence>
<keyword evidence="4 7" id="KW-0812">Transmembrane</keyword>
<dbReference type="PROSITE" id="PS50928">
    <property type="entry name" value="ABC_TM1"/>
    <property type="match status" value="1"/>
</dbReference>
<comment type="subcellular location">
    <subcellularLocation>
        <location evidence="1 7">Cell membrane</location>
        <topology evidence="1 7">Multi-pass membrane protein</topology>
    </subcellularLocation>
</comment>
<dbReference type="AlphaFoldDB" id="A0A5M6I5U6"/>
<dbReference type="PANTHER" id="PTHR30043">
    <property type="entry name" value="PHOSPHONATES TRANSPORT SYSTEM PERMEASE PROTEIN"/>
    <property type="match status" value="1"/>
</dbReference>
<feature type="transmembrane region" description="Helical" evidence="7">
    <location>
        <begin position="148"/>
        <end position="172"/>
    </location>
</feature>
<evidence type="ECO:0000256" key="1">
    <source>
        <dbReference type="ARBA" id="ARBA00004651"/>
    </source>
</evidence>
<dbReference type="SUPFAM" id="SSF161098">
    <property type="entry name" value="MetI-like"/>
    <property type="match status" value="1"/>
</dbReference>
<feature type="transmembrane region" description="Helical" evidence="7">
    <location>
        <begin position="32"/>
        <end position="49"/>
    </location>
</feature>
<dbReference type="PANTHER" id="PTHR30043:SF1">
    <property type="entry name" value="ABC TRANSPORT SYSTEM PERMEASE PROTEIN P69"/>
    <property type="match status" value="1"/>
</dbReference>
<sequence length="293" mass="31558">MAPSITRLSDTQLDAMMRAYDGAIAAKRRQTILGFAILAVAVAIAAQVGEVDLGKFGANLHRFGDYVGRLAHLDSGAIVLSDVGEWFWGLRRWLWLLGETLLIAYMGTLMGALGGFMLCFFAARNLMGSAVVRFATKRFLEVCRTVPEMVFALIFVIAFGLGPVPGVLALAVHSTGALGKLFCEVVENIDMRPVDGVKANGGSWVEVVRFAALPQVLSNFASYALLRFEVNVRGAAVMGFVGAGGIGQDLIEAIRKFYYSDVSALLVLIVGTVMVIDLATERLRHALLGLERA</sequence>
<evidence type="ECO:0000256" key="6">
    <source>
        <dbReference type="ARBA" id="ARBA00023136"/>
    </source>
</evidence>
<evidence type="ECO:0000256" key="5">
    <source>
        <dbReference type="ARBA" id="ARBA00022989"/>
    </source>
</evidence>
<gene>
    <name evidence="9" type="primary">phnE</name>
    <name evidence="9" type="ORF">F1193_00435</name>
</gene>
<keyword evidence="2 7" id="KW-0813">Transport</keyword>
<keyword evidence="3" id="KW-1003">Cell membrane</keyword>
<dbReference type="Gene3D" id="1.10.3720.10">
    <property type="entry name" value="MetI-like"/>
    <property type="match status" value="1"/>
</dbReference>
<keyword evidence="10" id="KW-1185">Reference proteome</keyword>
<keyword evidence="5 7" id="KW-1133">Transmembrane helix</keyword>
<name>A0A5M6I5U6_9HYPH</name>
<proteinExistence type="inferred from homology"/>
<keyword evidence="6 7" id="KW-0472">Membrane</keyword>
<protein>
    <submittedName>
        <fullName evidence="9">Phosphonate ABC transporter, permease protein PhnE</fullName>
    </submittedName>
</protein>
<dbReference type="InterPro" id="IPR035906">
    <property type="entry name" value="MetI-like_sf"/>
</dbReference>
<evidence type="ECO:0000256" key="4">
    <source>
        <dbReference type="ARBA" id="ARBA00022692"/>
    </source>
</evidence>
<feature type="domain" description="ABC transmembrane type-1" evidence="8">
    <location>
        <begin position="97"/>
        <end position="280"/>
    </location>
</feature>
<dbReference type="Proteomes" id="UP000323886">
    <property type="component" value="Unassembled WGS sequence"/>
</dbReference>
<dbReference type="EMBL" id="VWPL01000001">
    <property type="protein sequence ID" value="KAA5603594.1"/>
    <property type="molecule type" value="Genomic_DNA"/>
</dbReference>
<accession>A0A5M6I5U6</accession>
<comment type="caution">
    <text evidence="9">The sequence shown here is derived from an EMBL/GenBank/DDBJ whole genome shotgun (WGS) entry which is preliminary data.</text>
</comment>
<organism evidence="9 10">
    <name type="scientific">Blastochloris sulfoviridis</name>
    <dbReference type="NCBI Taxonomy" id="50712"/>
    <lineage>
        <taxon>Bacteria</taxon>
        <taxon>Pseudomonadati</taxon>
        <taxon>Pseudomonadota</taxon>
        <taxon>Alphaproteobacteria</taxon>
        <taxon>Hyphomicrobiales</taxon>
        <taxon>Blastochloridaceae</taxon>
        <taxon>Blastochloris</taxon>
    </lineage>
</organism>
<feature type="transmembrane region" description="Helical" evidence="7">
    <location>
        <begin position="257"/>
        <end position="279"/>
    </location>
</feature>
<dbReference type="NCBIfam" id="TIGR01097">
    <property type="entry name" value="PhnE"/>
    <property type="match status" value="1"/>
</dbReference>
<evidence type="ECO:0000256" key="3">
    <source>
        <dbReference type="ARBA" id="ARBA00022475"/>
    </source>
</evidence>
<dbReference type="Pfam" id="PF00528">
    <property type="entry name" value="BPD_transp_1"/>
    <property type="match status" value="1"/>
</dbReference>
<reference evidence="9 10" key="1">
    <citation type="submission" date="2019-09" db="EMBL/GenBank/DDBJ databases">
        <title>Draft Whole-Genome sequence of Blastochloris sulfoviridis DSM 729.</title>
        <authorList>
            <person name="Meyer T.E."/>
            <person name="Kyndt J.A."/>
        </authorList>
    </citation>
    <scope>NUCLEOTIDE SEQUENCE [LARGE SCALE GENOMIC DNA]</scope>
    <source>
        <strain evidence="9 10">DSM 729</strain>
    </source>
</reference>
<evidence type="ECO:0000313" key="10">
    <source>
        <dbReference type="Proteomes" id="UP000323886"/>
    </source>
</evidence>
<evidence type="ECO:0000259" key="8">
    <source>
        <dbReference type="PROSITE" id="PS50928"/>
    </source>
</evidence>
<comment type="similarity">
    <text evidence="7">Belongs to the binding-protein-dependent transport system permease family.</text>
</comment>
<dbReference type="InterPro" id="IPR005769">
    <property type="entry name" value="PhnE/PtxC"/>
</dbReference>
<dbReference type="OrthoDB" id="7820570at2"/>
<dbReference type="InterPro" id="IPR000515">
    <property type="entry name" value="MetI-like"/>
</dbReference>
<evidence type="ECO:0000313" key="9">
    <source>
        <dbReference type="EMBL" id="KAA5603594.1"/>
    </source>
</evidence>
<evidence type="ECO:0000256" key="7">
    <source>
        <dbReference type="RuleBase" id="RU363032"/>
    </source>
</evidence>
<dbReference type="GO" id="GO:0015416">
    <property type="term" value="F:ABC-type phosphonate transporter activity"/>
    <property type="evidence" value="ECO:0007669"/>
    <property type="project" value="InterPro"/>
</dbReference>